<dbReference type="Proteomes" id="UP000792457">
    <property type="component" value="Unassembled WGS sequence"/>
</dbReference>
<organism evidence="2 3">
    <name type="scientific">Ladona fulva</name>
    <name type="common">Scarce chaser dragonfly</name>
    <name type="synonym">Libellula fulva</name>
    <dbReference type="NCBI Taxonomy" id="123851"/>
    <lineage>
        <taxon>Eukaryota</taxon>
        <taxon>Metazoa</taxon>
        <taxon>Ecdysozoa</taxon>
        <taxon>Arthropoda</taxon>
        <taxon>Hexapoda</taxon>
        <taxon>Insecta</taxon>
        <taxon>Pterygota</taxon>
        <taxon>Palaeoptera</taxon>
        <taxon>Odonata</taxon>
        <taxon>Epiprocta</taxon>
        <taxon>Anisoptera</taxon>
        <taxon>Libelluloidea</taxon>
        <taxon>Libellulidae</taxon>
        <taxon>Ladona</taxon>
    </lineage>
</organism>
<reference evidence="2" key="1">
    <citation type="submission" date="2013-04" db="EMBL/GenBank/DDBJ databases">
        <authorList>
            <person name="Qu J."/>
            <person name="Murali S.C."/>
            <person name="Bandaranaike D."/>
            <person name="Bellair M."/>
            <person name="Blankenburg K."/>
            <person name="Chao H."/>
            <person name="Dinh H."/>
            <person name="Doddapaneni H."/>
            <person name="Downs B."/>
            <person name="Dugan-Rocha S."/>
            <person name="Elkadiri S."/>
            <person name="Gnanaolivu R.D."/>
            <person name="Hernandez B."/>
            <person name="Javaid M."/>
            <person name="Jayaseelan J.C."/>
            <person name="Lee S."/>
            <person name="Li M."/>
            <person name="Ming W."/>
            <person name="Munidasa M."/>
            <person name="Muniz J."/>
            <person name="Nguyen L."/>
            <person name="Ongeri F."/>
            <person name="Osuji N."/>
            <person name="Pu L.-L."/>
            <person name="Puazo M."/>
            <person name="Qu C."/>
            <person name="Quiroz J."/>
            <person name="Raj R."/>
            <person name="Weissenberger G."/>
            <person name="Xin Y."/>
            <person name="Zou X."/>
            <person name="Han Y."/>
            <person name="Richards S."/>
            <person name="Worley K."/>
            <person name="Muzny D."/>
            <person name="Gibbs R."/>
        </authorList>
    </citation>
    <scope>NUCLEOTIDE SEQUENCE</scope>
    <source>
        <strain evidence="2">Sampled in the wild</strain>
    </source>
</reference>
<dbReference type="InterPro" id="IPR019080">
    <property type="entry name" value="YqaJ_viral_recombinase"/>
</dbReference>
<proteinExistence type="predicted"/>
<protein>
    <recommendedName>
        <fullName evidence="1">YqaJ viral recombinase domain-containing protein</fullName>
    </recommendedName>
</protein>
<keyword evidence="3" id="KW-1185">Reference proteome</keyword>
<dbReference type="GO" id="GO:0006281">
    <property type="term" value="P:DNA repair"/>
    <property type="evidence" value="ECO:0007669"/>
    <property type="project" value="UniProtKB-ARBA"/>
</dbReference>
<dbReference type="SUPFAM" id="SSF52980">
    <property type="entry name" value="Restriction endonuclease-like"/>
    <property type="match status" value="1"/>
</dbReference>
<dbReference type="Pfam" id="PF09588">
    <property type="entry name" value="YqaJ"/>
    <property type="match status" value="1"/>
</dbReference>
<dbReference type="InterPro" id="IPR011604">
    <property type="entry name" value="PDDEXK-like_dom_sf"/>
</dbReference>
<dbReference type="EMBL" id="KZ308858">
    <property type="protein sequence ID" value="KAG8234915.1"/>
    <property type="molecule type" value="Genomic_DNA"/>
</dbReference>
<evidence type="ECO:0000313" key="3">
    <source>
        <dbReference type="Proteomes" id="UP000792457"/>
    </source>
</evidence>
<dbReference type="PANTHER" id="PTHR46609">
    <property type="entry name" value="EXONUCLEASE, PHAGE-TYPE/RECB, C-TERMINAL DOMAIN-CONTAINING PROTEIN"/>
    <property type="match status" value="1"/>
</dbReference>
<dbReference type="InterPro" id="IPR011335">
    <property type="entry name" value="Restrct_endonuc-II-like"/>
</dbReference>
<dbReference type="PANTHER" id="PTHR46609:SF8">
    <property type="entry name" value="YQAJ VIRAL RECOMBINASE DOMAIN-CONTAINING PROTEIN"/>
    <property type="match status" value="1"/>
</dbReference>
<gene>
    <name evidence="2" type="ORF">J437_LFUL015323</name>
</gene>
<evidence type="ECO:0000259" key="1">
    <source>
        <dbReference type="Pfam" id="PF09588"/>
    </source>
</evidence>
<sequence length="135" mass="15134">MKQSTQCAKTAIQVLYSNFSGNKATQYGVEKEPLALVDVQERCNIKVTPAGLFIDEDKPYLAATPDGLIGEDGLVEIKCAYSLEKMSPAEGIASGRIKYCMMKNGHLILKKNHDYMYQIQGQLYITRRKFCNFAL</sequence>
<comment type="caution">
    <text evidence="2">The sequence shown here is derived from an EMBL/GenBank/DDBJ whole genome shotgun (WGS) entry which is preliminary data.</text>
</comment>
<dbReference type="CDD" id="cd22343">
    <property type="entry name" value="PDDEXK_lambda_exonuclease-like"/>
    <property type="match status" value="1"/>
</dbReference>
<name>A0A8K0KJP4_LADFU</name>
<accession>A0A8K0KJP4</accession>
<reference evidence="2" key="2">
    <citation type="submission" date="2017-10" db="EMBL/GenBank/DDBJ databases">
        <title>Ladona fulva Genome sequencing and assembly.</title>
        <authorList>
            <person name="Murali S."/>
            <person name="Richards S."/>
            <person name="Bandaranaike D."/>
            <person name="Bellair M."/>
            <person name="Blankenburg K."/>
            <person name="Chao H."/>
            <person name="Dinh H."/>
            <person name="Doddapaneni H."/>
            <person name="Dugan-Rocha S."/>
            <person name="Elkadiri S."/>
            <person name="Gnanaolivu R."/>
            <person name="Hernandez B."/>
            <person name="Skinner E."/>
            <person name="Javaid M."/>
            <person name="Lee S."/>
            <person name="Li M."/>
            <person name="Ming W."/>
            <person name="Munidasa M."/>
            <person name="Muniz J."/>
            <person name="Nguyen L."/>
            <person name="Hughes D."/>
            <person name="Osuji N."/>
            <person name="Pu L.-L."/>
            <person name="Puazo M."/>
            <person name="Qu C."/>
            <person name="Quiroz J."/>
            <person name="Raj R."/>
            <person name="Weissenberger G."/>
            <person name="Xin Y."/>
            <person name="Zou X."/>
            <person name="Han Y."/>
            <person name="Worley K."/>
            <person name="Muzny D."/>
            <person name="Gibbs R."/>
        </authorList>
    </citation>
    <scope>NUCLEOTIDE SEQUENCE</scope>
    <source>
        <strain evidence="2">Sampled in the wild</strain>
    </source>
</reference>
<feature type="domain" description="YqaJ viral recombinase" evidence="1">
    <location>
        <begin position="15"/>
        <end position="127"/>
    </location>
</feature>
<dbReference type="Gene3D" id="3.90.320.10">
    <property type="match status" value="1"/>
</dbReference>
<dbReference type="AlphaFoldDB" id="A0A8K0KJP4"/>
<evidence type="ECO:0000313" key="2">
    <source>
        <dbReference type="EMBL" id="KAG8234915.1"/>
    </source>
</evidence>
<dbReference type="InterPro" id="IPR051703">
    <property type="entry name" value="NF-kappa-B_Signaling_Reg"/>
</dbReference>
<dbReference type="OrthoDB" id="8194943at2759"/>